<dbReference type="EMBL" id="SJTH01000037">
    <property type="protein sequence ID" value="TCJ02242.1"/>
    <property type="molecule type" value="Genomic_DNA"/>
</dbReference>
<reference evidence="1 2" key="1">
    <citation type="submission" date="2019-03" db="EMBL/GenBank/DDBJ databases">
        <authorList>
            <person name="Jensen L."/>
            <person name="Storgaard J."/>
            <person name="Sulaj E."/>
            <person name="Schramm A."/>
            <person name="Marshall I.P.G."/>
        </authorList>
    </citation>
    <scope>NUCLEOTIDE SEQUENCE [LARGE SCALE GENOMIC DNA]</scope>
    <source>
        <strain evidence="1 2">2017H2G3</strain>
    </source>
</reference>
<evidence type="ECO:0000313" key="2">
    <source>
        <dbReference type="Proteomes" id="UP000293846"/>
    </source>
</evidence>
<protein>
    <submittedName>
        <fullName evidence="1">Uncharacterized protein</fullName>
    </submittedName>
</protein>
<dbReference type="AlphaFoldDB" id="A0A4R1AYA5"/>
<name>A0A4R1AYA5_9BACI</name>
<comment type="caution">
    <text evidence="1">The sequence shown here is derived from an EMBL/GenBank/DDBJ whole genome shotgun (WGS) entry which is preliminary data.</text>
</comment>
<organism evidence="1 2">
    <name type="scientific">Cytobacillus praedii</name>
    <dbReference type="NCBI Taxonomy" id="1742358"/>
    <lineage>
        <taxon>Bacteria</taxon>
        <taxon>Bacillati</taxon>
        <taxon>Bacillota</taxon>
        <taxon>Bacilli</taxon>
        <taxon>Bacillales</taxon>
        <taxon>Bacillaceae</taxon>
        <taxon>Cytobacillus</taxon>
    </lineage>
</organism>
<evidence type="ECO:0000313" key="1">
    <source>
        <dbReference type="EMBL" id="TCJ02242.1"/>
    </source>
</evidence>
<dbReference type="Proteomes" id="UP000293846">
    <property type="component" value="Unassembled WGS sequence"/>
</dbReference>
<gene>
    <name evidence="1" type="ORF">E0Y62_20435</name>
</gene>
<sequence length="83" mass="9955">MIILWAGKDSSYPTEETTNQNIKLLRNEPWFQRLFSEHTKLFLENRDLRYIIGAAKVQTIIDNPKKKQKFEEDLIHLINLIRK</sequence>
<proteinExistence type="predicted"/>
<accession>A0A4R1AYA5</accession>
<keyword evidence="2" id="KW-1185">Reference proteome</keyword>